<protein>
    <submittedName>
        <fullName evidence="1">Uncharacterized protein</fullName>
    </submittedName>
</protein>
<evidence type="ECO:0000313" key="4">
    <source>
        <dbReference type="Proteomes" id="UP000564629"/>
    </source>
</evidence>
<reference evidence="2 4" key="2">
    <citation type="submission" date="2020-08" db="EMBL/GenBank/DDBJ databases">
        <title>Sequencing the genomes of 1000 actinobacteria strains.</title>
        <authorList>
            <person name="Klenk H.-P."/>
        </authorList>
    </citation>
    <scope>NUCLEOTIDE SEQUENCE [LARGE SCALE GENOMIC DNA]</scope>
    <source>
        <strain evidence="2 4">DSM 9581</strain>
    </source>
</reference>
<dbReference type="EMBL" id="BJVQ01000048">
    <property type="protein sequence ID" value="GEL47781.1"/>
    <property type="molecule type" value="Genomic_DNA"/>
</dbReference>
<name>A0A511FEX3_9CELL</name>
<dbReference type="EMBL" id="JACHDN010000001">
    <property type="protein sequence ID" value="MBB5474753.1"/>
    <property type="molecule type" value="Genomic_DNA"/>
</dbReference>
<evidence type="ECO:0000313" key="1">
    <source>
        <dbReference type="EMBL" id="GEL47781.1"/>
    </source>
</evidence>
<proteinExistence type="predicted"/>
<dbReference type="Proteomes" id="UP000321723">
    <property type="component" value="Unassembled WGS sequence"/>
</dbReference>
<dbReference type="Proteomes" id="UP000564629">
    <property type="component" value="Unassembled WGS sequence"/>
</dbReference>
<dbReference type="RefSeq" id="WP_146839189.1">
    <property type="nucleotide sequence ID" value="NZ_BJVQ01000048.1"/>
</dbReference>
<keyword evidence="3" id="KW-1185">Reference proteome</keyword>
<comment type="caution">
    <text evidence="1">The sequence shown here is derived from an EMBL/GenBank/DDBJ whole genome shotgun (WGS) entry which is preliminary data.</text>
</comment>
<evidence type="ECO:0000313" key="3">
    <source>
        <dbReference type="Proteomes" id="UP000321723"/>
    </source>
</evidence>
<gene>
    <name evidence="1" type="ORF">CHO01_28970</name>
    <name evidence="2" type="ORF">HNR08_003489</name>
</gene>
<evidence type="ECO:0000313" key="2">
    <source>
        <dbReference type="EMBL" id="MBB5474753.1"/>
    </source>
</evidence>
<dbReference type="AlphaFoldDB" id="A0A511FEX3"/>
<reference evidence="1 3" key="1">
    <citation type="submission" date="2019-07" db="EMBL/GenBank/DDBJ databases">
        <title>Whole genome shotgun sequence of Cellulomonas hominis NBRC 16055.</title>
        <authorList>
            <person name="Hosoyama A."/>
            <person name="Uohara A."/>
            <person name="Ohji S."/>
            <person name="Ichikawa N."/>
        </authorList>
    </citation>
    <scope>NUCLEOTIDE SEQUENCE [LARGE SCALE GENOMIC DNA]</scope>
    <source>
        <strain evidence="1 3">NBRC 16055</strain>
    </source>
</reference>
<organism evidence="1 3">
    <name type="scientific">Cellulomonas hominis</name>
    <dbReference type="NCBI Taxonomy" id="156981"/>
    <lineage>
        <taxon>Bacteria</taxon>
        <taxon>Bacillati</taxon>
        <taxon>Actinomycetota</taxon>
        <taxon>Actinomycetes</taxon>
        <taxon>Micrococcales</taxon>
        <taxon>Cellulomonadaceae</taxon>
        <taxon>Cellulomonas</taxon>
    </lineage>
</organism>
<sequence>MSSPDPAAQYPEREALEAIVAADGHVRARLLNDFARSKLPDMRSIALQLCRIAGLDPMVHGDDAVGIVETQFTMLCNAIIADPTRMDRITAFNGYLYHHTKAAMRSYADGAQSGEKPSGTTSLARRQRELNRTQAALRAELNAEPTPEQIVEVTNARMRAKRKDAKREGMISTVEDLQQPTNVPLLPEENDAPVWMHSDAPLAPHEARKFLTVAIARAMETDERLARVLGAWLGSTFDEAIGAPRPVSEVAALMGMRVAETAELIAAAQDLAVRVLVNEFGVRDTREPA</sequence>
<accession>A0A511FEX3</accession>